<keyword evidence="3" id="KW-1185">Reference proteome</keyword>
<name>A0A2X0K083_9ACTN</name>
<dbReference type="OrthoDB" id="4134439at2"/>
<dbReference type="EMBL" id="QKYN01000110">
    <property type="protein sequence ID" value="RAG82655.1"/>
    <property type="molecule type" value="Genomic_DNA"/>
</dbReference>
<dbReference type="PIRSF" id="PIRSF017393">
    <property type="entry name" value="MTase_SAV2177"/>
    <property type="match status" value="1"/>
</dbReference>
<keyword evidence="2" id="KW-0489">Methyltransferase</keyword>
<dbReference type="SUPFAM" id="SSF53335">
    <property type="entry name" value="S-adenosyl-L-methionine-dependent methyltransferases"/>
    <property type="match status" value="1"/>
</dbReference>
<dbReference type="InterPro" id="IPR029063">
    <property type="entry name" value="SAM-dependent_MTases_sf"/>
</dbReference>
<feature type="region of interest" description="Disordered" evidence="1">
    <location>
        <begin position="1"/>
        <end position="40"/>
    </location>
</feature>
<proteinExistence type="predicted"/>
<gene>
    <name evidence="2" type="ORF">DN069_26415</name>
</gene>
<dbReference type="Proteomes" id="UP000248889">
    <property type="component" value="Unassembled WGS sequence"/>
</dbReference>
<dbReference type="InterPro" id="IPR006764">
    <property type="entry name" value="SAM_dep_MeTrfase_SAV2177_type"/>
</dbReference>
<evidence type="ECO:0000256" key="1">
    <source>
        <dbReference type="SAM" id="MobiDB-lite"/>
    </source>
</evidence>
<evidence type="ECO:0000313" key="2">
    <source>
        <dbReference type="EMBL" id="RAG82655.1"/>
    </source>
</evidence>
<dbReference type="CDD" id="cd02440">
    <property type="entry name" value="AdoMet_MTases"/>
    <property type="match status" value="1"/>
</dbReference>
<dbReference type="GO" id="GO:0008168">
    <property type="term" value="F:methyltransferase activity"/>
    <property type="evidence" value="ECO:0007669"/>
    <property type="project" value="UniProtKB-KW"/>
</dbReference>
<dbReference type="Gene3D" id="3.40.50.150">
    <property type="entry name" value="Vaccinia Virus protein VP39"/>
    <property type="match status" value="1"/>
</dbReference>
<dbReference type="AlphaFoldDB" id="A0A2X0K083"/>
<organism evidence="2 3">
    <name type="scientific">Streptacidiphilus pinicola</name>
    <dbReference type="NCBI Taxonomy" id="2219663"/>
    <lineage>
        <taxon>Bacteria</taxon>
        <taxon>Bacillati</taxon>
        <taxon>Actinomycetota</taxon>
        <taxon>Actinomycetes</taxon>
        <taxon>Kitasatosporales</taxon>
        <taxon>Streptomycetaceae</taxon>
        <taxon>Streptacidiphilus</taxon>
    </lineage>
</organism>
<sequence length="302" mass="32281">MPCPRAMRPGVGTGNGGSEMGRQSTWPGDEGTSAPSAALDLDRPHPARIYNYLIGGKDHFAVDREAAQALTRLVPESRDAMRLNRAFLARSVRSAAEAGITRFLDVGTGIPAPDNTHEVAREVRPDARVVYVDRDPLVVTHARALAAHPGEPGTAVVQADLRRPEELLAAPAVAELIGDGEPVALVLGAVLHFVAEGDEPHAVVRRLLDPLAPGSRLVVSHLCHESQWVGEEDRERALEVVALYREMVDRLSPRPLPAIEEFFDGLDLLAPGLVPCAAWGADASVGELRASRGFLGGVGVKR</sequence>
<evidence type="ECO:0000313" key="3">
    <source>
        <dbReference type="Proteomes" id="UP000248889"/>
    </source>
</evidence>
<accession>A0A2X0K083</accession>
<protein>
    <submittedName>
        <fullName evidence="2">SAM-dependent methyltransferase</fullName>
    </submittedName>
</protein>
<comment type="caution">
    <text evidence="2">The sequence shown here is derived from an EMBL/GenBank/DDBJ whole genome shotgun (WGS) entry which is preliminary data.</text>
</comment>
<reference evidence="2 3" key="1">
    <citation type="submission" date="2018-06" db="EMBL/GenBank/DDBJ databases">
        <title>Streptacidiphilus pinicola sp. nov., isolated from pine grove soil.</title>
        <authorList>
            <person name="Roh S.G."/>
            <person name="Park S."/>
            <person name="Kim M.-K."/>
            <person name="Yun B.-R."/>
            <person name="Park J."/>
            <person name="Kim M.J."/>
            <person name="Kim Y.S."/>
            <person name="Kim S.B."/>
        </authorList>
    </citation>
    <scope>NUCLEOTIDE SEQUENCE [LARGE SCALE GENOMIC DNA]</scope>
    <source>
        <strain evidence="2 3">MMS16-CNU450</strain>
    </source>
</reference>
<dbReference type="GO" id="GO:0032259">
    <property type="term" value="P:methylation"/>
    <property type="evidence" value="ECO:0007669"/>
    <property type="project" value="UniProtKB-KW"/>
</dbReference>
<keyword evidence="2" id="KW-0808">Transferase</keyword>
<dbReference type="Pfam" id="PF04672">
    <property type="entry name" value="Methyltransf_19"/>
    <property type="match status" value="1"/>
</dbReference>